<name>A0A151P662_ALLMI</name>
<dbReference type="EMBL" id="AKHW03000725">
    <property type="protein sequence ID" value="KYO44561.1"/>
    <property type="molecule type" value="Genomic_DNA"/>
</dbReference>
<keyword evidence="3" id="KW-1185">Reference proteome</keyword>
<feature type="compositionally biased region" description="Polar residues" evidence="1">
    <location>
        <begin position="59"/>
        <end position="76"/>
    </location>
</feature>
<accession>A0A151P662</accession>
<comment type="caution">
    <text evidence="2">The sequence shown here is derived from an EMBL/GenBank/DDBJ whole genome shotgun (WGS) entry which is preliminary data.</text>
</comment>
<sequence>MHGFTSVVPPGSKDLDLNPPVKSQEVGARSRERAGKWREEECGGEGGRGGHKEDWPQRPIQSYLENSCLQVQSTQN</sequence>
<dbReference type="AlphaFoldDB" id="A0A151P662"/>
<evidence type="ECO:0000256" key="1">
    <source>
        <dbReference type="SAM" id="MobiDB-lite"/>
    </source>
</evidence>
<feature type="compositionally biased region" description="Basic and acidic residues" evidence="1">
    <location>
        <begin position="28"/>
        <end position="41"/>
    </location>
</feature>
<reference evidence="2 3" key="1">
    <citation type="journal article" date="2012" name="Genome Biol.">
        <title>Sequencing three crocodilian genomes to illuminate the evolution of archosaurs and amniotes.</title>
        <authorList>
            <person name="St John J.A."/>
            <person name="Braun E.L."/>
            <person name="Isberg S.R."/>
            <person name="Miles L.G."/>
            <person name="Chong A.Y."/>
            <person name="Gongora J."/>
            <person name="Dalzell P."/>
            <person name="Moran C."/>
            <person name="Bed'hom B."/>
            <person name="Abzhanov A."/>
            <person name="Burgess S.C."/>
            <person name="Cooksey A.M."/>
            <person name="Castoe T.A."/>
            <person name="Crawford N.G."/>
            <person name="Densmore L.D."/>
            <person name="Drew J.C."/>
            <person name="Edwards S.V."/>
            <person name="Faircloth B.C."/>
            <person name="Fujita M.K."/>
            <person name="Greenwold M.J."/>
            <person name="Hoffmann F.G."/>
            <person name="Howard J.M."/>
            <person name="Iguchi T."/>
            <person name="Janes D.E."/>
            <person name="Khan S.Y."/>
            <person name="Kohno S."/>
            <person name="de Koning A.J."/>
            <person name="Lance S.L."/>
            <person name="McCarthy F.M."/>
            <person name="McCormack J.E."/>
            <person name="Merchant M.E."/>
            <person name="Peterson D.G."/>
            <person name="Pollock D.D."/>
            <person name="Pourmand N."/>
            <person name="Raney B.J."/>
            <person name="Roessler K.A."/>
            <person name="Sanford J.R."/>
            <person name="Sawyer R.H."/>
            <person name="Schmidt C.J."/>
            <person name="Triplett E.W."/>
            <person name="Tuberville T.D."/>
            <person name="Venegas-Anaya M."/>
            <person name="Howard J.T."/>
            <person name="Jarvis E.D."/>
            <person name="Guillette L.J.Jr."/>
            <person name="Glenn T.C."/>
            <person name="Green R.E."/>
            <person name="Ray D.A."/>
        </authorList>
    </citation>
    <scope>NUCLEOTIDE SEQUENCE [LARGE SCALE GENOMIC DNA]</scope>
    <source>
        <strain evidence="2">KSC_2009_1</strain>
    </source>
</reference>
<feature type="region of interest" description="Disordered" evidence="1">
    <location>
        <begin position="1"/>
        <end position="76"/>
    </location>
</feature>
<evidence type="ECO:0000313" key="3">
    <source>
        <dbReference type="Proteomes" id="UP000050525"/>
    </source>
</evidence>
<dbReference type="Proteomes" id="UP000050525">
    <property type="component" value="Unassembled WGS sequence"/>
</dbReference>
<protein>
    <submittedName>
        <fullName evidence="2">Uncharacterized protein</fullName>
    </submittedName>
</protein>
<evidence type="ECO:0000313" key="2">
    <source>
        <dbReference type="EMBL" id="KYO44561.1"/>
    </source>
</evidence>
<organism evidence="2 3">
    <name type="scientific">Alligator mississippiensis</name>
    <name type="common">American alligator</name>
    <dbReference type="NCBI Taxonomy" id="8496"/>
    <lineage>
        <taxon>Eukaryota</taxon>
        <taxon>Metazoa</taxon>
        <taxon>Chordata</taxon>
        <taxon>Craniata</taxon>
        <taxon>Vertebrata</taxon>
        <taxon>Euteleostomi</taxon>
        <taxon>Archelosauria</taxon>
        <taxon>Archosauria</taxon>
        <taxon>Crocodylia</taxon>
        <taxon>Alligatoridae</taxon>
        <taxon>Alligatorinae</taxon>
        <taxon>Alligator</taxon>
    </lineage>
</organism>
<gene>
    <name evidence="2" type="ORF">Y1Q_0005920</name>
</gene>
<proteinExistence type="predicted"/>